<dbReference type="OrthoDB" id="5917212at2759"/>
<gene>
    <name evidence="4" type="primary">LOC108743169</name>
</gene>
<sequence>MSNTIPPLLNSSPPPIVGPLDDFDNDEFGDFNSARDSSYDFDVLSFPYNTPQISHIVDHVSNGISSQNKDTLKCSLNEEHQRSDLQSDIGTKKQVLNEEEVLVQNHSQSKDEPTVDAKNSFKFEKINSTLENNISSSTVFINTECEDLIKNNTNIEETQTVDINEKEPNHDRIVNQISQLESEINENGSEKNNCISDSCKFKEENCDVQLRNETLESTNLSVSINNSSQEDKYALNFQGVERIESPYIENEGSCNSNEIIIKSVASDKERQKVEIVTNSHAKTSDGIEHKEIENYDRFENCDEEKENTFDDFADFNDHITTKTSSDVLKEEQDKQDDDFDDFADFSSASNLSATTDPEVETPTFTFPKLEEIELIIKEFFPLEQQQEVVGYFSECNEKDDVILAQIRDVTDTKALVYKWAKSNSQSALFKALNIDMRNILYGPRWNETMPPFAATLGFVPLEPVKSDSTVPPTSQESSINIPPNVPTDQIAEKEIEDVPSAQFDWNLAGLTNPLDSQSSNSLKGLKLSNEKNENIAIGDIALSKINDDTSVKSLNFNEINADYDSLAQINKSTPHLGEDDFGEFEGFTSDQYSVKEIPLRETYISNQIPISLENAKNSPVQTDNDLEFSCWVEVKKSESLSNAHPEGPQDTIDDFDDFQASSPPKQETKSVPFLHQFHASQNNEFHPTRNIVPPRSSTLPLETLIPTQVNSNYNSLTPLQPIPACSNIQVPPKIEWPEPGISGQDLDDIELSYKPKHFEEKEQDNENRPKQSAVIGTSIKEKEAATEEDDDWSDFISSENASNNSETTKTSPMFGLPDKPKAELQLSISQLNQIQPPKKPTPVITHQGLYMSGGYQSPSSIAMQMTPIPIQSRPLRQTFPNPRPTNTDFQPSLISNQYAKQVETLTFGHHYNMHSGIGLRQQTFAPITPTTALNVDGSVNDDEEWSDFVSSRPVAPPDPLPSSNGWGIRDIRAPNWPATNITPNIITNPVAFDSFHNYPTAGTKSKDEGNGKIGGVNATPFVSAVTTSVPELDFVVPKSRTWKK</sequence>
<proteinExistence type="predicted"/>
<name>A0A1W4XMX5_AGRPL</name>
<organism evidence="3 4">
    <name type="scientific">Agrilus planipennis</name>
    <name type="common">Emerald ash borer</name>
    <name type="synonym">Agrilus marcopoli</name>
    <dbReference type="NCBI Taxonomy" id="224129"/>
    <lineage>
        <taxon>Eukaryota</taxon>
        <taxon>Metazoa</taxon>
        <taxon>Ecdysozoa</taxon>
        <taxon>Arthropoda</taxon>
        <taxon>Hexapoda</taxon>
        <taxon>Insecta</taxon>
        <taxon>Pterygota</taxon>
        <taxon>Neoptera</taxon>
        <taxon>Endopterygota</taxon>
        <taxon>Coleoptera</taxon>
        <taxon>Polyphaga</taxon>
        <taxon>Elateriformia</taxon>
        <taxon>Buprestoidea</taxon>
        <taxon>Buprestidae</taxon>
        <taxon>Agrilinae</taxon>
        <taxon>Agrilus</taxon>
    </lineage>
</organism>
<dbReference type="AlphaFoldDB" id="A0A1W4XMX5"/>
<dbReference type="GO" id="GO:0032588">
    <property type="term" value="C:trans-Golgi network membrane"/>
    <property type="evidence" value="ECO:0007669"/>
    <property type="project" value="InterPro"/>
</dbReference>
<dbReference type="Pfam" id="PF15045">
    <property type="entry name" value="Clathrin_bdg"/>
    <property type="match status" value="1"/>
</dbReference>
<accession>A0A1W4XMX5</accession>
<dbReference type="GO" id="GO:0030276">
    <property type="term" value="F:clathrin binding"/>
    <property type="evidence" value="ECO:0007669"/>
    <property type="project" value="InterPro"/>
</dbReference>
<feature type="region of interest" description="Disordered" evidence="1">
    <location>
        <begin position="639"/>
        <end position="669"/>
    </location>
</feature>
<dbReference type="GeneID" id="108743169"/>
<dbReference type="PANTHER" id="PTHR16156:SF10">
    <property type="entry name" value="AFTIPHILIN-RELATED"/>
    <property type="match status" value="1"/>
</dbReference>
<reference evidence="4" key="1">
    <citation type="submission" date="2025-08" db="UniProtKB">
        <authorList>
            <consortium name="RefSeq"/>
        </authorList>
    </citation>
    <scope>IDENTIFICATION</scope>
    <source>
        <tissue evidence="4">Entire body</tissue>
    </source>
</reference>
<feature type="compositionally biased region" description="Low complexity" evidence="1">
    <location>
        <begin position="797"/>
        <end position="811"/>
    </location>
</feature>
<feature type="domain" description="Aftiphilin clathrin-binding box" evidence="2">
    <location>
        <begin position="405"/>
        <end position="466"/>
    </location>
</feature>
<keyword evidence="3" id="KW-1185">Reference proteome</keyword>
<dbReference type="InterPro" id="IPR046359">
    <property type="entry name" value="Aftin-like"/>
</dbReference>
<dbReference type="PANTHER" id="PTHR16156">
    <property type="entry name" value="AFTIPHILIN A-RELATED"/>
    <property type="match status" value="1"/>
</dbReference>
<evidence type="ECO:0000259" key="2">
    <source>
        <dbReference type="Pfam" id="PF15045"/>
    </source>
</evidence>
<dbReference type="Proteomes" id="UP000192223">
    <property type="component" value="Unplaced"/>
</dbReference>
<protein>
    <submittedName>
        <fullName evidence="4">Uncharacterized protein LOC108743169</fullName>
    </submittedName>
</protein>
<dbReference type="RefSeq" id="XP_018334132.1">
    <property type="nucleotide sequence ID" value="XM_018478630.2"/>
</dbReference>
<dbReference type="STRING" id="224129.A0A1W4XMX5"/>
<feature type="compositionally biased region" description="Basic and acidic residues" evidence="1">
    <location>
        <begin position="758"/>
        <end position="769"/>
    </location>
</feature>
<dbReference type="KEGG" id="apln:108743169"/>
<evidence type="ECO:0000256" key="1">
    <source>
        <dbReference type="SAM" id="MobiDB-lite"/>
    </source>
</evidence>
<dbReference type="GO" id="GO:0030121">
    <property type="term" value="C:AP-1 adaptor complex"/>
    <property type="evidence" value="ECO:0007669"/>
    <property type="project" value="TreeGrafter"/>
</dbReference>
<feature type="region of interest" description="Disordered" evidence="1">
    <location>
        <begin position="758"/>
        <end position="819"/>
    </location>
</feature>
<dbReference type="InterPro" id="IPR029205">
    <property type="entry name" value="Clathrin-bd"/>
</dbReference>
<evidence type="ECO:0000313" key="4">
    <source>
        <dbReference type="RefSeq" id="XP_018334132.1"/>
    </source>
</evidence>
<evidence type="ECO:0000313" key="3">
    <source>
        <dbReference type="Proteomes" id="UP000192223"/>
    </source>
</evidence>
<dbReference type="InParanoid" id="A0A1W4XMX5"/>